<keyword evidence="5 7" id="KW-0472">Membrane</keyword>
<accession>A0ABT1H3I7</accession>
<dbReference type="Pfam" id="PF00950">
    <property type="entry name" value="ABC-3"/>
    <property type="match status" value="1"/>
</dbReference>
<evidence type="ECO:0000256" key="1">
    <source>
        <dbReference type="ARBA" id="ARBA00004141"/>
    </source>
</evidence>
<feature type="transmembrane region" description="Helical" evidence="7">
    <location>
        <begin position="226"/>
        <end position="246"/>
    </location>
</feature>
<dbReference type="InterPro" id="IPR037294">
    <property type="entry name" value="ABC_BtuC-like"/>
</dbReference>
<evidence type="ECO:0000313" key="8">
    <source>
        <dbReference type="EMBL" id="MCP2161804.1"/>
    </source>
</evidence>
<feature type="transmembrane region" description="Helical" evidence="7">
    <location>
        <begin position="252"/>
        <end position="271"/>
    </location>
</feature>
<evidence type="ECO:0000256" key="5">
    <source>
        <dbReference type="ARBA" id="ARBA00023136"/>
    </source>
</evidence>
<evidence type="ECO:0000313" key="9">
    <source>
        <dbReference type="Proteomes" id="UP001205740"/>
    </source>
</evidence>
<sequence length="294" mass="29736">MNASVFDPSLIGFLLTKEFVQQSLAALFFLGILGGVLGPIVVSRQMAFAVHGTAELSFTGAAAALLAGFSVNVGGILGSIVAAVVFGLLGYRAKERDSVIGVVMAFGLGLGILFVSLYGKVGTAFALLAGQVVAVGSQGLIAVAVTTAIVLAVMAIIWRPLLFASTDPVVAESLGLPTRTLSVVFAVLLGAAVAQCVQIIGALLVMSLVITPAAAAVRLTASPARVVVLSVVFAEISALGGFILSLSPNVPSSAVITSISFLIYVVCRVVGSRRRRASGRALVEAPAATTAPAS</sequence>
<dbReference type="InterPro" id="IPR001626">
    <property type="entry name" value="ABC_TroCD"/>
</dbReference>
<dbReference type="SUPFAM" id="SSF81345">
    <property type="entry name" value="ABC transporter involved in vitamin B12 uptake, BtuC"/>
    <property type="match status" value="1"/>
</dbReference>
<reference evidence="8 9" key="1">
    <citation type="submission" date="2022-06" db="EMBL/GenBank/DDBJ databases">
        <title>Genomic Encyclopedia of Archaeal and Bacterial Type Strains, Phase II (KMG-II): from individual species to whole genera.</title>
        <authorList>
            <person name="Goeker M."/>
        </authorList>
    </citation>
    <scope>NUCLEOTIDE SEQUENCE [LARGE SCALE GENOMIC DNA]</scope>
    <source>
        <strain evidence="8 9">DSM 45037</strain>
    </source>
</reference>
<keyword evidence="9" id="KW-1185">Reference proteome</keyword>
<evidence type="ECO:0000256" key="4">
    <source>
        <dbReference type="ARBA" id="ARBA00022989"/>
    </source>
</evidence>
<evidence type="ECO:0000256" key="7">
    <source>
        <dbReference type="SAM" id="Phobius"/>
    </source>
</evidence>
<feature type="transmembrane region" description="Helical" evidence="7">
    <location>
        <begin position="73"/>
        <end position="91"/>
    </location>
</feature>
<keyword evidence="4 7" id="KW-1133">Transmembrane helix</keyword>
<feature type="transmembrane region" description="Helical" evidence="7">
    <location>
        <begin position="139"/>
        <end position="162"/>
    </location>
</feature>
<comment type="subcellular location">
    <subcellularLocation>
        <location evidence="6">Cell membrane</location>
        <topology evidence="6">Multi-pass membrane protein</topology>
    </subcellularLocation>
    <subcellularLocation>
        <location evidence="1">Membrane</location>
        <topology evidence="1">Multi-pass membrane protein</topology>
    </subcellularLocation>
</comment>
<keyword evidence="3 6" id="KW-0812">Transmembrane</keyword>
<protein>
    <submittedName>
        <fullName evidence="8">Zinc/manganese transport system permease protein</fullName>
    </submittedName>
</protein>
<dbReference type="PANTHER" id="PTHR30477">
    <property type="entry name" value="ABC-TRANSPORTER METAL-BINDING PROTEIN"/>
    <property type="match status" value="1"/>
</dbReference>
<proteinExistence type="inferred from homology"/>
<evidence type="ECO:0000256" key="3">
    <source>
        <dbReference type="ARBA" id="ARBA00022692"/>
    </source>
</evidence>
<organism evidence="8 9">
    <name type="scientific">Williamsia serinedens</name>
    <dbReference type="NCBI Taxonomy" id="391736"/>
    <lineage>
        <taxon>Bacteria</taxon>
        <taxon>Bacillati</taxon>
        <taxon>Actinomycetota</taxon>
        <taxon>Actinomycetes</taxon>
        <taxon>Mycobacteriales</taxon>
        <taxon>Nocardiaceae</taxon>
        <taxon>Williamsia</taxon>
    </lineage>
</organism>
<comment type="caution">
    <text evidence="8">The sequence shown here is derived from an EMBL/GenBank/DDBJ whole genome shotgun (WGS) entry which is preliminary data.</text>
</comment>
<evidence type="ECO:0000256" key="2">
    <source>
        <dbReference type="ARBA" id="ARBA00008034"/>
    </source>
</evidence>
<dbReference type="Gene3D" id="1.10.3470.10">
    <property type="entry name" value="ABC transporter involved in vitamin B12 uptake, BtuC"/>
    <property type="match status" value="1"/>
</dbReference>
<dbReference type="PANTHER" id="PTHR30477:SF21">
    <property type="entry name" value="ABC-3 PROTEIN"/>
    <property type="match status" value="1"/>
</dbReference>
<comment type="similarity">
    <text evidence="2 6">Belongs to the ABC-3 integral membrane protein family.</text>
</comment>
<dbReference type="Proteomes" id="UP001205740">
    <property type="component" value="Unassembled WGS sequence"/>
</dbReference>
<dbReference type="RefSeq" id="WP_253655381.1">
    <property type="nucleotide sequence ID" value="NZ_BAAAOE010000001.1"/>
</dbReference>
<gene>
    <name evidence="8" type="ORF">LX12_003003</name>
</gene>
<feature type="transmembrane region" description="Helical" evidence="7">
    <location>
        <begin position="98"/>
        <end position="119"/>
    </location>
</feature>
<feature type="transmembrane region" description="Helical" evidence="7">
    <location>
        <begin position="20"/>
        <end position="41"/>
    </location>
</feature>
<evidence type="ECO:0000256" key="6">
    <source>
        <dbReference type="RuleBase" id="RU003943"/>
    </source>
</evidence>
<keyword evidence="6" id="KW-0813">Transport</keyword>
<name>A0ABT1H3I7_9NOCA</name>
<dbReference type="EMBL" id="JAMTCG010000005">
    <property type="protein sequence ID" value="MCP2161804.1"/>
    <property type="molecule type" value="Genomic_DNA"/>
</dbReference>